<dbReference type="InterPro" id="IPR017658">
    <property type="entry name" value="HhH-GPD_base_excis"/>
</dbReference>
<reference evidence="2" key="1">
    <citation type="submission" date="2018-05" db="EMBL/GenBank/DDBJ databases">
        <authorList>
            <person name="Lanie J.A."/>
            <person name="Ng W.-L."/>
            <person name="Kazmierczak K.M."/>
            <person name="Andrzejewski T.M."/>
            <person name="Davidsen T.M."/>
            <person name="Wayne K.J."/>
            <person name="Tettelin H."/>
            <person name="Glass J.I."/>
            <person name="Rusch D."/>
            <person name="Podicherti R."/>
            <person name="Tsui H.-C.T."/>
            <person name="Winkler M.E."/>
        </authorList>
    </citation>
    <scope>NUCLEOTIDE SEQUENCE</scope>
</reference>
<gene>
    <name evidence="2" type="ORF">METZ01_LOCUS69001</name>
</gene>
<organism evidence="2">
    <name type="scientific">marine metagenome</name>
    <dbReference type="NCBI Taxonomy" id="408172"/>
    <lineage>
        <taxon>unclassified sequences</taxon>
        <taxon>metagenomes</taxon>
        <taxon>ecological metagenomes</taxon>
    </lineage>
</organism>
<dbReference type="Pfam" id="PF00730">
    <property type="entry name" value="HhH-GPD"/>
    <property type="match status" value="1"/>
</dbReference>
<dbReference type="AlphaFoldDB" id="A0A381TMY2"/>
<name>A0A381TMY2_9ZZZZ</name>
<feature type="domain" description="HhH-GPD" evidence="1">
    <location>
        <begin position="18"/>
        <end position="134"/>
    </location>
</feature>
<dbReference type="InterPro" id="IPR011257">
    <property type="entry name" value="DNA_glycosylase"/>
</dbReference>
<sequence>GDAGADRLLNTDPLALLVGMLLDQQVPMEWAFRGPATLVQRLGSLDVSLDAAAIAAMDPEAFGEACRTKPAIHRFPGSMAARIQGLCQHVVDHHGGDAADLWRGAADGADLALRLRALPGYGAEKTMIFVAILAKRMGVAPDGWEAAAGPFADDAPRSVADIDGPEALAAVRAWKKAQKAAGRGKQE</sequence>
<feature type="non-terminal residue" evidence="2">
    <location>
        <position position="1"/>
    </location>
</feature>
<proteinExistence type="predicted"/>
<dbReference type="GO" id="GO:0003824">
    <property type="term" value="F:catalytic activity"/>
    <property type="evidence" value="ECO:0007669"/>
    <property type="project" value="InterPro"/>
</dbReference>
<dbReference type="InterPro" id="IPR003265">
    <property type="entry name" value="HhH-GPD_domain"/>
</dbReference>
<dbReference type="GO" id="GO:0006284">
    <property type="term" value="P:base-excision repair"/>
    <property type="evidence" value="ECO:0007669"/>
    <property type="project" value="InterPro"/>
</dbReference>
<protein>
    <recommendedName>
        <fullName evidence="1">HhH-GPD domain-containing protein</fullName>
    </recommendedName>
</protein>
<evidence type="ECO:0000259" key="1">
    <source>
        <dbReference type="Pfam" id="PF00730"/>
    </source>
</evidence>
<accession>A0A381TMY2</accession>
<dbReference type="SUPFAM" id="SSF48150">
    <property type="entry name" value="DNA-glycosylase"/>
    <property type="match status" value="1"/>
</dbReference>
<evidence type="ECO:0000313" key="2">
    <source>
        <dbReference type="EMBL" id="SVA16147.1"/>
    </source>
</evidence>
<dbReference type="EMBL" id="UINC01004689">
    <property type="protein sequence ID" value="SVA16147.1"/>
    <property type="molecule type" value="Genomic_DNA"/>
</dbReference>
<dbReference type="NCBIfam" id="TIGR03252">
    <property type="entry name" value="HhH-GPD-type base excision DNA repair protein"/>
    <property type="match status" value="1"/>
</dbReference>